<dbReference type="AlphaFoldDB" id="A0A5P6A9Y5"/>
<dbReference type="InterPro" id="IPR013783">
    <property type="entry name" value="Ig-like_fold"/>
</dbReference>
<dbReference type="EMBL" id="CP029752">
    <property type="protein sequence ID" value="QFG76776.1"/>
    <property type="molecule type" value="Genomic_DNA"/>
</dbReference>
<evidence type="ECO:0000259" key="2">
    <source>
        <dbReference type="Pfam" id="PF00345"/>
    </source>
</evidence>
<dbReference type="PROSITE" id="PS00635">
    <property type="entry name" value="PILI_CHAPERONE"/>
    <property type="match status" value="1"/>
</dbReference>
<feature type="domain" description="Pili assembly chaperone N-terminal" evidence="2">
    <location>
        <begin position="5"/>
        <end position="43"/>
    </location>
</feature>
<dbReference type="InterPro" id="IPR016147">
    <property type="entry name" value="Pili_assmbl_chaperone_N"/>
</dbReference>
<dbReference type="PRINTS" id="PR00969">
    <property type="entry name" value="CHAPERONPILI"/>
</dbReference>
<reference evidence="3" key="1">
    <citation type="submission" date="2018-05" db="EMBL/GenBank/DDBJ databases">
        <title>Bacterial isolates from healthy term breastfed infants carrying antibiotic resistance genes.</title>
        <authorList>
            <person name="Casaburi G."/>
        </authorList>
    </citation>
    <scope>NUCLEOTIDE SEQUENCE [LARGE SCALE GENOMIC DNA]</scope>
    <source>
        <strain evidence="3">7084_4</strain>
    </source>
</reference>
<dbReference type="Pfam" id="PF00345">
    <property type="entry name" value="PapD_N"/>
    <property type="match status" value="1"/>
</dbReference>
<name>A0A5P6A9Y5_RAOPL</name>
<dbReference type="GO" id="GO:0030288">
    <property type="term" value="C:outer membrane-bounded periplasmic space"/>
    <property type="evidence" value="ECO:0007669"/>
    <property type="project" value="InterPro"/>
</dbReference>
<dbReference type="Gene3D" id="2.60.40.10">
    <property type="entry name" value="Immunoglobulins"/>
    <property type="match status" value="1"/>
</dbReference>
<gene>
    <name evidence="3" type="ORF">DMB90_13130</name>
</gene>
<proteinExistence type="inferred from homology"/>
<comment type="similarity">
    <text evidence="1">Belongs to the periplasmic pilus chaperone family.</text>
</comment>
<dbReference type="SUPFAM" id="SSF49354">
    <property type="entry name" value="PapD-like"/>
    <property type="match status" value="1"/>
</dbReference>
<dbReference type="InterPro" id="IPR008962">
    <property type="entry name" value="PapD-like_sf"/>
</dbReference>
<evidence type="ECO:0000256" key="1">
    <source>
        <dbReference type="RuleBase" id="RU003918"/>
    </source>
</evidence>
<dbReference type="InterPro" id="IPR018046">
    <property type="entry name" value="Pili_assmbl_chaperone_CS"/>
</dbReference>
<protein>
    <recommendedName>
        <fullName evidence="2">Pili assembly chaperone N-terminal domain-containing protein</fullName>
    </recommendedName>
</protein>
<dbReference type="InterPro" id="IPR001829">
    <property type="entry name" value="Pili_assmbl_chaperone_bac"/>
</dbReference>
<comment type="subcellular location">
    <subcellularLocation>
        <location evidence="1">Periplasm</location>
    </subcellularLocation>
</comment>
<dbReference type="GO" id="GO:0071555">
    <property type="term" value="P:cell wall organization"/>
    <property type="evidence" value="ECO:0007669"/>
    <property type="project" value="InterPro"/>
</dbReference>
<accession>A0A5P6A9Y5</accession>
<organism evidence="3">
    <name type="scientific">Raoultella planticola</name>
    <name type="common">Klebsiella planticola</name>
    <dbReference type="NCBI Taxonomy" id="575"/>
    <lineage>
        <taxon>Bacteria</taxon>
        <taxon>Pseudomonadati</taxon>
        <taxon>Pseudomonadota</taxon>
        <taxon>Gammaproteobacteria</taxon>
        <taxon>Enterobacterales</taxon>
        <taxon>Enterobacteriaceae</taxon>
        <taxon>Klebsiella/Raoultella group</taxon>
        <taxon>Raoultella</taxon>
    </lineage>
</organism>
<sequence length="57" mass="6230">MVLRGGIAKDRESAYWLSLQEIPPKAGSANKLVIAVRSRLKVLSVLTDLTLPVPAMR</sequence>
<evidence type="ECO:0000313" key="3">
    <source>
        <dbReference type="EMBL" id="QFG76776.1"/>
    </source>
</evidence>
<keyword evidence="1" id="KW-0143">Chaperone</keyword>